<evidence type="ECO:0000256" key="3">
    <source>
        <dbReference type="ARBA" id="ARBA00007494"/>
    </source>
</evidence>
<keyword evidence="6" id="KW-0698">rRNA processing</keyword>
<evidence type="ECO:0000313" key="17">
    <source>
        <dbReference type="Proteomes" id="UP000033684"/>
    </source>
</evidence>
<evidence type="ECO:0000256" key="12">
    <source>
        <dbReference type="ARBA" id="ARBA00031088"/>
    </source>
</evidence>
<gene>
    <name evidence="16" type="ORF">VZ94_07595</name>
</gene>
<dbReference type="AlphaFoldDB" id="A0A0F3IJQ7"/>
<evidence type="ECO:0000256" key="6">
    <source>
        <dbReference type="ARBA" id="ARBA00022552"/>
    </source>
</evidence>
<evidence type="ECO:0000256" key="10">
    <source>
        <dbReference type="ARBA" id="ARBA00022884"/>
    </source>
</evidence>
<dbReference type="OrthoDB" id="9810297at2"/>
<dbReference type="GO" id="GO:0006355">
    <property type="term" value="P:regulation of DNA-templated transcription"/>
    <property type="evidence" value="ECO:0007669"/>
    <property type="project" value="InterPro"/>
</dbReference>
<dbReference type="Gene3D" id="1.10.940.10">
    <property type="entry name" value="NusB-like"/>
    <property type="match status" value="1"/>
</dbReference>
<evidence type="ECO:0000256" key="8">
    <source>
        <dbReference type="ARBA" id="ARBA00022679"/>
    </source>
</evidence>
<dbReference type="CDD" id="cd02440">
    <property type="entry name" value="AdoMet_MTases"/>
    <property type="match status" value="1"/>
</dbReference>
<dbReference type="GO" id="GO:0003723">
    <property type="term" value="F:RNA binding"/>
    <property type="evidence" value="ECO:0007669"/>
    <property type="project" value="UniProtKB-UniRule"/>
</dbReference>
<evidence type="ECO:0000256" key="4">
    <source>
        <dbReference type="ARBA" id="ARBA00012140"/>
    </source>
</evidence>
<dbReference type="RefSeq" id="WP_045778773.1">
    <property type="nucleotide sequence ID" value="NZ_LAJX01000069.1"/>
</dbReference>
<keyword evidence="5" id="KW-0963">Cytoplasm</keyword>
<dbReference type="NCBIfam" id="NF008149">
    <property type="entry name" value="PRK10901.1"/>
    <property type="match status" value="1"/>
</dbReference>
<dbReference type="InterPro" id="IPR018314">
    <property type="entry name" value="RsmB/NOL1/NOP2-like_CS"/>
</dbReference>
<evidence type="ECO:0000259" key="15">
    <source>
        <dbReference type="PROSITE" id="PS51686"/>
    </source>
</evidence>
<feature type="binding site" evidence="14">
    <location>
        <position position="279"/>
    </location>
    <ligand>
        <name>S-adenosyl-L-methionine</name>
        <dbReference type="ChEBI" id="CHEBI:59789"/>
    </ligand>
</feature>
<dbReference type="PANTHER" id="PTHR22807:SF61">
    <property type="entry name" value="NOL1_NOP2_SUN FAMILY PROTEIN _ ANTITERMINATION NUSB DOMAIN-CONTAINING PROTEIN"/>
    <property type="match status" value="1"/>
</dbReference>
<feature type="binding site" evidence="14">
    <location>
        <position position="307"/>
    </location>
    <ligand>
        <name>S-adenosyl-L-methionine</name>
        <dbReference type="ChEBI" id="CHEBI:59789"/>
    </ligand>
</feature>
<keyword evidence="8 14" id="KW-0808">Transferase</keyword>
<evidence type="ECO:0000256" key="1">
    <source>
        <dbReference type="ARBA" id="ARBA00002724"/>
    </source>
</evidence>
<feature type="binding site" evidence="14">
    <location>
        <begin position="255"/>
        <end position="261"/>
    </location>
    <ligand>
        <name>S-adenosyl-L-methionine</name>
        <dbReference type="ChEBI" id="CHEBI:59789"/>
    </ligand>
</feature>
<comment type="function">
    <text evidence="1">Specifically methylates the cytosine at position 967 (m5C967) of 16S rRNA.</text>
</comment>
<dbReference type="InterPro" id="IPR006027">
    <property type="entry name" value="NusB_RsmB_TIM44"/>
</dbReference>
<dbReference type="Pfam" id="PF22458">
    <property type="entry name" value="RsmF-B_ferredox"/>
    <property type="match status" value="1"/>
</dbReference>
<evidence type="ECO:0000313" key="16">
    <source>
        <dbReference type="EMBL" id="KJV07005.1"/>
    </source>
</evidence>
<dbReference type="Proteomes" id="UP000033684">
    <property type="component" value="Unassembled WGS sequence"/>
</dbReference>
<dbReference type="SUPFAM" id="SSF53335">
    <property type="entry name" value="S-adenosyl-L-methionine-dependent methyltransferases"/>
    <property type="match status" value="1"/>
</dbReference>
<evidence type="ECO:0000256" key="13">
    <source>
        <dbReference type="ARBA" id="ARBA00047283"/>
    </source>
</evidence>
<feature type="binding site" evidence="14">
    <location>
        <position position="326"/>
    </location>
    <ligand>
        <name>S-adenosyl-L-methionine</name>
        <dbReference type="ChEBI" id="CHEBI:59789"/>
    </ligand>
</feature>
<keyword evidence="7 14" id="KW-0489">Methyltransferase</keyword>
<reference evidence="16 17" key="2">
    <citation type="journal article" date="2016" name="Microb. Ecol.">
        <title>Genome Characteristics of a Novel Type I Methanotroph (Sn10-6) Isolated from a Flooded Indian Rice Field.</title>
        <authorList>
            <person name="Rahalkar M.C."/>
            <person name="Pandit P.S."/>
            <person name="Dhakephalkar P.K."/>
            <person name="Pore S."/>
            <person name="Arora P."/>
            <person name="Kapse N."/>
        </authorList>
    </citation>
    <scope>NUCLEOTIDE SEQUENCE [LARGE SCALE GENOMIC DNA]</scope>
    <source>
        <strain evidence="16 17">Sn10-6</strain>
    </source>
</reference>
<dbReference type="InterPro" id="IPR029063">
    <property type="entry name" value="SAM-dependent_MTases_sf"/>
</dbReference>
<dbReference type="PANTHER" id="PTHR22807">
    <property type="entry name" value="NOP2 YEAST -RELATED NOL1/NOP2/FMU SUN DOMAIN-CONTAINING"/>
    <property type="match status" value="1"/>
</dbReference>
<evidence type="ECO:0000256" key="9">
    <source>
        <dbReference type="ARBA" id="ARBA00022691"/>
    </source>
</evidence>
<comment type="caution">
    <text evidence="16">The sequence shown here is derived from an EMBL/GenBank/DDBJ whole genome shotgun (WGS) entry which is preliminary data.</text>
</comment>
<keyword evidence="17" id="KW-1185">Reference proteome</keyword>
<sequence>MTTNTRLIAARAITQVLAHGHSLTATLDNLSQSKLSSLTLSAQDHAFVQALCYGVCRYYHRLDFILNQLLDKPLKDLELKALALVGLYQLKFMRVKPHAAVSETVYAVRKKPWAKALINALLRNYLRQQQTLEQKADNHQTAAFSHPNWLVERIQHDWPEQAETILAENNRQPPMTIRVNTAKTTLQDYLAQLTELTIPASRVEHCPSALTLDKSVNVEQLPGFSLGFASVQDSAAQIAAELLTVNSGHRVLDVCAAPGGKTSHILELQPQLSELVAIDIDAARMQRVEANLKRLNLSASARLIVGDALTPADWWDNQLFDRILLDAPCSALGVIRRHPDIKLLRSEQDITHLVALQQKLLNTVWPMLAPGGILLYATCSILKQENEQQIQTFLAQHTDAQECPFEAAWGTATTVGRQILTGDCAMDGFYYARLRKL</sequence>
<dbReference type="Pfam" id="PF01029">
    <property type="entry name" value="NusB"/>
    <property type="match status" value="1"/>
</dbReference>
<dbReference type="GO" id="GO:0005737">
    <property type="term" value="C:cytoplasm"/>
    <property type="evidence" value="ECO:0007669"/>
    <property type="project" value="UniProtKB-SubCell"/>
</dbReference>
<protein>
    <recommendedName>
        <fullName evidence="4">16S rRNA (cytosine(967)-C(5))-methyltransferase</fullName>
        <ecNumber evidence="4">2.1.1.176</ecNumber>
    </recommendedName>
    <alternativeName>
        <fullName evidence="11">16S rRNA m5C967 methyltransferase</fullName>
    </alternativeName>
    <alternativeName>
        <fullName evidence="12">rRNA (cytosine-C(5)-)-methyltransferase RsmB</fullName>
    </alternativeName>
</protein>
<dbReference type="InterPro" id="IPR001678">
    <property type="entry name" value="MeTrfase_RsmB-F_NOP2_dom"/>
</dbReference>
<dbReference type="InterPro" id="IPR054728">
    <property type="entry name" value="RsmB-like_ferredoxin"/>
</dbReference>
<dbReference type="Gene3D" id="3.40.50.150">
    <property type="entry name" value="Vaccinia Virus protein VP39"/>
    <property type="match status" value="1"/>
</dbReference>
<dbReference type="GO" id="GO:0008649">
    <property type="term" value="F:rRNA methyltransferase activity"/>
    <property type="evidence" value="ECO:0007669"/>
    <property type="project" value="InterPro"/>
</dbReference>
<dbReference type="NCBIfam" id="NF011494">
    <property type="entry name" value="PRK14902.1"/>
    <property type="match status" value="1"/>
</dbReference>
<name>A0A0F3IJQ7_9GAMM</name>
<dbReference type="PROSITE" id="PS51686">
    <property type="entry name" value="SAM_MT_RSMB_NOP"/>
    <property type="match status" value="1"/>
</dbReference>
<dbReference type="InterPro" id="IPR035926">
    <property type="entry name" value="NusB-like_sf"/>
</dbReference>
<organism evidence="16 17">
    <name type="scientific">Methylocucumis oryzae</name>
    <dbReference type="NCBI Taxonomy" id="1632867"/>
    <lineage>
        <taxon>Bacteria</taxon>
        <taxon>Pseudomonadati</taxon>
        <taxon>Pseudomonadota</taxon>
        <taxon>Gammaproteobacteria</taxon>
        <taxon>Methylococcales</taxon>
        <taxon>Methylococcaceae</taxon>
        <taxon>Methylocucumis</taxon>
    </lineage>
</organism>
<accession>A0A0F3IJQ7</accession>
<comment type="similarity">
    <text evidence="3 14">Belongs to the class I-like SAM-binding methyltransferase superfamily. RsmB/NOP family.</text>
</comment>
<dbReference type="PRINTS" id="PR02008">
    <property type="entry name" value="RCMTFAMILY"/>
</dbReference>
<dbReference type="EC" id="2.1.1.176" evidence="4"/>
<dbReference type="PATRIC" id="fig|1632867.3.peg.5027"/>
<feature type="active site" description="Nucleophile" evidence="14">
    <location>
        <position position="379"/>
    </location>
</feature>
<dbReference type="PROSITE" id="PS01153">
    <property type="entry name" value="NOL1_NOP2_SUN"/>
    <property type="match status" value="1"/>
</dbReference>
<reference evidence="17" key="1">
    <citation type="submission" date="2015-03" db="EMBL/GenBank/DDBJ databases">
        <title>Draft genome sequence of a novel methanotroph (Sn10-6) isolated from flooded ricefield rhizosphere in India.</title>
        <authorList>
            <person name="Pandit P.S."/>
            <person name="Pore S.D."/>
            <person name="Arora P."/>
            <person name="Kapse N.G."/>
            <person name="Dhakephalkar P.K."/>
            <person name="Rahalkar M.C."/>
        </authorList>
    </citation>
    <scope>NUCLEOTIDE SEQUENCE [LARGE SCALE GENOMIC DNA]</scope>
    <source>
        <strain evidence="17">Sn10-6</strain>
    </source>
</reference>
<dbReference type="NCBIfam" id="TIGR00563">
    <property type="entry name" value="rsmB"/>
    <property type="match status" value="1"/>
</dbReference>
<dbReference type="InterPro" id="IPR004573">
    <property type="entry name" value="rRNA_ssu_MeTfrase_B"/>
</dbReference>
<feature type="domain" description="SAM-dependent MTase RsmB/NOP-type" evidence="15">
    <location>
        <begin position="165"/>
        <end position="437"/>
    </location>
</feature>
<dbReference type="InterPro" id="IPR049560">
    <property type="entry name" value="MeTrfase_RsmB-F_NOP2_cat"/>
</dbReference>
<proteinExistence type="inferred from homology"/>
<dbReference type="FunFam" id="3.40.50.150:FF:000022">
    <property type="entry name" value="Ribosomal RNA small subunit methyltransferase B"/>
    <property type="match status" value="1"/>
</dbReference>
<dbReference type="Pfam" id="PF01189">
    <property type="entry name" value="Methyltr_RsmB-F"/>
    <property type="match status" value="1"/>
</dbReference>
<comment type="subcellular location">
    <subcellularLocation>
        <location evidence="2">Cytoplasm</location>
    </subcellularLocation>
</comment>
<evidence type="ECO:0000256" key="14">
    <source>
        <dbReference type="PROSITE-ProRule" id="PRU01023"/>
    </source>
</evidence>
<evidence type="ECO:0000256" key="11">
    <source>
        <dbReference type="ARBA" id="ARBA00030399"/>
    </source>
</evidence>
<dbReference type="InterPro" id="IPR023267">
    <property type="entry name" value="RCMT"/>
</dbReference>
<dbReference type="EMBL" id="LAJX01000069">
    <property type="protein sequence ID" value="KJV07005.1"/>
    <property type="molecule type" value="Genomic_DNA"/>
</dbReference>
<evidence type="ECO:0000256" key="5">
    <source>
        <dbReference type="ARBA" id="ARBA00022490"/>
    </source>
</evidence>
<evidence type="ECO:0000256" key="2">
    <source>
        <dbReference type="ARBA" id="ARBA00004496"/>
    </source>
</evidence>
<dbReference type="SUPFAM" id="SSF48013">
    <property type="entry name" value="NusB-like"/>
    <property type="match status" value="1"/>
</dbReference>
<dbReference type="Gene3D" id="3.30.70.1170">
    <property type="entry name" value="Sun protein, domain 3"/>
    <property type="match status" value="1"/>
</dbReference>
<evidence type="ECO:0000256" key="7">
    <source>
        <dbReference type="ARBA" id="ARBA00022603"/>
    </source>
</evidence>
<dbReference type="Gene3D" id="1.10.287.730">
    <property type="entry name" value="Helix hairpin bin"/>
    <property type="match status" value="1"/>
</dbReference>
<keyword evidence="10 14" id="KW-0694">RNA-binding</keyword>
<comment type="catalytic activity">
    <reaction evidence="13">
        <text>cytidine(967) in 16S rRNA + S-adenosyl-L-methionine = 5-methylcytidine(967) in 16S rRNA + S-adenosyl-L-homocysteine + H(+)</text>
        <dbReference type="Rhea" id="RHEA:42748"/>
        <dbReference type="Rhea" id="RHEA-COMP:10219"/>
        <dbReference type="Rhea" id="RHEA-COMP:10220"/>
        <dbReference type="ChEBI" id="CHEBI:15378"/>
        <dbReference type="ChEBI" id="CHEBI:57856"/>
        <dbReference type="ChEBI" id="CHEBI:59789"/>
        <dbReference type="ChEBI" id="CHEBI:74483"/>
        <dbReference type="ChEBI" id="CHEBI:82748"/>
        <dbReference type="EC" id="2.1.1.176"/>
    </reaction>
</comment>
<keyword evidence="9 14" id="KW-0949">S-adenosyl-L-methionine</keyword>